<dbReference type="Proteomes" id="UP000609726">
    <property type="component" value="Unassembled WGS sequence"/>
</dbReference>
<keyword evidence="2" id="KW-1185">Reference proteome</keyword>
<sequence length="77" mass="8718">MTEPERSVTLTLSSDEALVLFAFVQRFSDTDRLAIDDQAEQRALWNLCCILEKSGVPFQGTYQEALLAARERLRDAP</sequence>
<proteinExistence type="predicted"/>
<accession>A0ABX0NZ06</accession>
<comment type="caution">
    <text evidence="1">The sequence shown here is derived from an EMBL/GenBank/DDBJ whole genome shotgun (WGS) entry which is preliminary data.</text>
</comment>
<reference evidence="1 2" key="1">
    <citation type="submission" date="2019-10" db="EMBL/GenBank/DDBJ databases">
        <title>Taxonomy of Antarctic Massilia spp.: description of Massilia rubra sp. nov., Massilia aquatica sp. nov., Massilia mucilaginosa sp. nov., Massilia frigida sp. nov. isolated from streams, lakes and regoliths.</title>
        <authorList>
            <person name="Holochova P."/>
            <person name="Sedlacek I."/>
            <person name="Kralova S."/>
            <person name="Maslanova I."/>
            <person name="Busse H.-J."/>
            <person name="Stankova E."/>
            <person name="Vrbovska V."/>
            <person name="Kovarovic V."/>
            <person name="Bartak M."/>
            <person name="Svec P."/>
            <person name="Pantucek R."/>
        </authorList>
    </citation>
    <scope>NUCLEOTIDE SEQUENCE [LARGE SCALE GENOMIC DNA]</scope>
    <source>
        <strain evidence="1 2">CCM 8733</strain>
    </source>
</reference>
<name>A0ABX0NZ06_9BURK</name>
<evidence type="ECO:0000313" key="2">
    <source>
        <dbReference type="Proteomes" id="UP000609726"/>
    </source>
</evidence>
<protein>
    <submittedName>
        <fullName evidence="1">Uncharacterized protein</fullName>
    </submittedName>
</protein>
<organism evidence="1 2">
    <name type="scientific">Massilia mucilaginosa</name>
    <dbReference type="NCBI Taxonomy" id="2609282"/>
    <lineage>
        <taxon>Bacteria</taxon>
        <taxon>Pseudomonadati</taxon>
        <taxon>Pseudomonadota</taxon>
        <taxon>Betaproteobacteria</taxon>
        <taxon>Burkholderiales</taxon>
        <taxon>Oxalobacteraceae</taxon>
        <taxon>Telluria group</taxon>
        <taxon>Massilia</taxon>
    </lineage>
</organism>
<gene>
    <name evidence="1" type="ORF">F2P45_25010</name>
</gene>
<dbReference type="EMBL" id="WHJH01000042">
    <property type="protein sequence ID" value="NHZ92238.1"/>
    <property type="molecule type" value="Genomic_DNA"/>
</dbReference>
<dbReference type="RefSeq" id="WP_166880925.1">
    <property type="nucleotide sequence ID" value="NZ_WHJH01000042.1"/>
</dbReference>
<evidence type="ECO:0000313" key="1">
    <source>
        <dbReference type="EMBL" id="NHZ92238.1"/>
    </source>
</evidence>